<dbReference type="EMBL" id="LR899009">
    <property type="protein sequence ID" value="CAD7078715.1"/>
    <property type="molecule type" value="Genomic_DNA"/>
</dbReference>
<accession>A0A7R8UDD4</accession>
<name>A0A7R8UDD4_HERIL</name>
<dbReference type="OrthoDB" id="410807at2759"/>
<dbReference type="Pfam" id="PF22589">
    <property type="entry name" value="SPMIP1"/>
    <property type="match status" value="1"/>
</dbReference>
<feature type="domain" description="Sperm microtubule inner protein 1 C-terminal" evidence="1">
    <location>
        <begin position="49"/>
        <end position="107"/>
    </location>
</feature>
<keyword evidence="3" id="KW-1185">Reference proteome</keyword>
<dbReference type="OMA" id="MNSRRTK"/>
<dbReference type="PANTHER" id="PTHR35826:SF1">
    <property type="entry name" value="PROTEIN ATP6V1FNB-LIKE"/>
    <property type="match status" value="1"/>
</dbReference>
<protein>
    <recommendedName>
        <fullName evidence="1">Sperm microtubule inner protein 1 C-terminal domain-containing protein</fullName>
    </recommendedName>
</protein>
<evidence type="ECO:0000313" key="3">
    <source>
        <dbReference type="Proteomes" id="UP000594454"/>
    </source>
</evidence>
<dbReference type="PANTHER" id="PTHR35826">
    <property type="entry name" value="PROTEIN ATP6V1FNB-LIKE"/>
    <property type="match status" value="1"/>
</dbReference>
<evidence type="ECO:0000259" key="1">
    <source>
        <dbReference type="Pfam" id="PF22589"/>
    </source>
</evidence>
<gene>
    <name evidence="2" type="ORF">HERILL_LOCUS1968</name>
</gene>
<organism evidence="2 3">
    <name type="scientific">Hermetia illucens</name>
    <name type="common">Black soldier fly</name>
    <dbReference type="NCBI Taxonomy" id="343691"/>
    <lineage>
        <taxon>Eukaryota</taxon>
        <taxon>Metazoa</taxon>
        <taxon>Ecdysozoa</taxon>
        <taxon>Arthropoda</taxon>
        <taxon>Hexapoda</taxon>
        <taxon>Insecta</taxon>
        <taxon>Pterygota</taxon>
        <taxon>Neoptera</taxon>
        <taxon>Endopterygota</taxon>
        <taxon>Diptera</taxon>
        <taxon>Brachycera</taxon>
        <taxon>Stratiomyomorpha</taxon>
        <taxon>Stratiomyidae</taxon>
        <taxon>Hermetiinae</taxon>
        <taxon>Hermetia</taxon>
    </lineage>
</organism>
<proteinExistence type="predicted"/>
<reference evidence="2 3" key="1">
    <citation type="submission" date="2020-11" db="EMBL/GenBank/DDBJ databases">
        <authorList>
            <person name="Wallbank WR R."/>
            <person name="Pardo Diaz C."/>
            <person name="Kozak K."/>
            <person name="Martin S."/>
            <person name="Jiggins C."/>
            <person name="Moest M."/>
            <person name="Warren A I."/>
            <person name="Generalovic N T."/>
            <person name="Byers J.R.P. K."/>
            <person name="Montejo-Kovacevich G."/>
            <person name="Yen C E."/>
        </authorList>
    </citation>
    <scope>NUCLEOTIDE SEQUENCE [LARGE SCALE GENOMIC DNA]</scope>
</reference>
<sequence>MNSRRTKHTSKGNSVVPWKNPFHSVISAGPKRRGSSYDFASYDLAKGEDYKLDTKTAMKEVPPMQKDILKDGPRMKYLNIRWEITPDVKYYFPEATSWRYGWMHNVMRRSTLPT</sequence>
<dbReference type="AlphaFoldDB" id="A0A7R8UDD4"/>
<evidence type="ECO:0000313" key="2">
    <source>
        <dbReference type="EMBL" id="CAD7078715.1"/>
    </source>
</evidence>
<dbReference type="InterPro" id="IPR054323">
    <property type="entry name" value="SPMIP1_C"/>
</dbReference>
<dbReference type="InParanoid" id="A0A7R8UDD4"/>
<dbReference type="Proteomes" id="UP000594454">
    <property type="component" value="Chromosome 1"/>
</dbReference>